<dbReference type="EMBL" id="CP121752">
    <property type="protein sequence ID" value="XRL55608.1"/>
    <property type="molecule type" value="Genomic_DNA"/>
</dbReference>
<evidence type="ECO:0000313" key="2">
    <source>
        <dbReference type="Proteomes" id="UP001218488"/>
    </source>
</evidence>
<protein>
    <submittedName>
        <fullName evidence="1">Uncharacterized protein</fullName>
    </submittedName>
</protein>
<gene>
    <name evidence="1" type="ORF">P5627_21615</name>
</gene>
<sequence>MKKSKADGFSFVFKQKFAKIEEKECLDEQSYERRNWPYIKEQ</sequence>
<proteinExistence type="predicted"/>
<reference evidence="1" key="1">
    <citation type="submission" date="2025-02" db="EMBL/GenBank/DDBJ databases">
        <title>Complete genome sequences of 52 Bacillus and Priestia strains isolated from West-African fermentations and 26 reference strains from the DSMZ collection.</title>
        <authorList>
            <person name="Wiedenbein E.S."/>
            <person name="Canoy T.S."/>
            <person name="Hui Y."/>
            <person name="Parkouda C."/>
            <person name="Dawende C."/>
            <person name="Ametefe E."/>
            <person name="Jespersen L."/>
            <person name="Nielsen D.S."/>
        </authorList>
    </citation>
    <scope>NUCLEOTIDE SEQUENCE</scope>
    <source>
        <strain evidence="1">PRO33</strain>
    </source>
</reference>
<dbReference type="Proteomes" id="UP001218488">
    <property type="component" value="Chromosome"/>
</dbReference>
<accession>A0AC61ZY48</accession>
<organism evidence="1 2">
    <name type="scientific">Bacillus safensis</name>
    <dbReference type="NCBI Taxonomy" id="561879"/>
    <lineage>
        <taxon>Bacteria</taxon>
        <taxon>Bacillati</taxon>
        <taxon>Bacillota</taxon>
        <taxon>Bacilli</taxon>
        <taxon>Bacillales</taxon>
        <taxon>Bacillaceae</taxon>
        <taxon>Bacillus</taxon>
    </lineage>
</organism>
<evidence type="ECO:0000313" key="1">
    <source>
        <dbReference type="EMBL" id="XRL55608.1"/>
    </source>
</evidence>
<name>A0AC61ZY48_BACIA</name>